<comment type="caution">
    <text evidence="2">The sequence shown here is derived from an EMBL/GenBank/DDBJ whole genome shotgun (WGS) entry which is preliminary data.</text>
</comment>
<dbReference type="OrthoDB" id="3685015at2"/>
<evidence type="ECO:0000313" key="3">
    <source>
        <dbReference type="Proteomes" id="UP000253741"/>
    </source>
</evidence>
<evidence type="ECO:0000259" key="1">
    <source>
        <dbReference type="Pfam" id="PF21836"/>
    </source>
</evidence>
<organism evidence="2 3">
    <name type="scientific">Streptomyces corynorhini</name>
    <dbReference type="NCBI Taxonomy" id="2282652"/>
    <lineage>
        <taxon>Bacteria</taxon>
        <taxon>Bacillati</taxon>
        <taxon>Actinomycetota</taxon>
        <taxon>Actinomycetes</taxon>
        <taxon>Kitasatosporales</taxon>
        <taxon>Streptomycetaceae</taxon>
        <taxon>Streptomyces</taxon>
    </lineage>
</organism>
<protein>
    <recommendedName>
        <fullName evidence="1">DUF6895 domain-containing protein</fullName>
    </recommendedName>
</protein>
<dbReference type="InterPro" id="IPR054190">
    <property type="entry name" value="DUF6895"/>
</dbReference>
<keyword evidence="3" id="KW-1185">Reference proteome</keyword>
<dbReference type="EMBL" id="QQNA01000246">
    <property type="protein sequence ID" value="RDG35149.1"/>
    <property type="molecule type" value="Genomic_DNA"/>
</dbReference>
<evidence type="ECO:0000313" key="2">
    <source>
        <dbReference type="EMBL" id="RDG35149.1"/>
    </source>
</evidence>
<gene>
    <name evidence="2" type="ORF">DVH02_26870</name>
</gene>
<sequence length="318" mass="35067">MMAISVTQHAHLLASRALGWLHTHRERGALPPGCTAELAEPDTVYKPLGETGLAASLVLREAVAGSTELRLARELLDFGWKQLGGGSMLHERLLRYPMMSDPLETYAHYARCGYRHEPLELLLRHTTSLHSTRAAEVLPNRRLAVANAARISGFDRGEDGDEGPRTGSTGGTDWAGLTAATWLGALPEPWLIDWLTAYSMTHTVFHITDWGRLPERLPDDIVRHVGRWLPVWIDIWAEIGEWDLVAELLIVDNCLPEPLGDAAVWERLAGIQHEDGLMPRDGHPVTGDDQERFAAHHHSTVVAAVAGTLAVSRTLGTR</sequence>
<dbReference type="Pfam" id="PF21836">
    <property type="entry name" value="DUF6895"/>
    <property type="match status" value="1"/>
</dbReference>
<accession>A0A370B437</accession>
<feature type="domain" description="DUF6895" evidence="1">
    <location>
        <begin position="15"/>
        <end position="307"/>
    </location>
</feature>
<name>A0A370B437_9ACTN</name>
<dbReference type="Proteomes" id="UP000253741">
    <property type="component" value="Unassembled WGS sequence"/>
</dbReference>
<dbReference type="AlphaFoldDB" id="A0A370B437"/>
<reference evidence="2 3" key="1">
    <citation type="submission" date="2018-07" db="EMBL/GenBank/DDBJ databases">
        <title>Streptomyces species from bats.</title>
        <authorList>
            <person name="Dunlap C."/>
        </authorList>
    </citation>
    <scope>NUCLEOTIDE SEQUENCE [LARGE SCALE GENOMIC DNA]</scope>
    <source>
        <strain evidence="2 3">AC230</strain>
    </source>
</reference>
<proteinExistence type="predicted"/>